<dbReference type="InterPro" id="IPR022091">
    <property type="entry name" value="TMF_TATA-bd"/>
</dbReference>
<feature type="compositionally biased region" description="Polar residues" evidence="5">
    <location>
        <begin position="1"/>
        <end position="10"/>
    </location>
</feature>
<organism evidence="7 8">
    <name type="scientific">Ampelomyces quisqualis</name>
    <name type="common">Powdery mildew agent</name>
    <dbReference type="NCBI Taxonomy" id="50730"/>
    <lineage>
        <taxon>Eukaryota</taxon>
        <taxon>Fungi</taxon>
        <taxon>Dikarya</taxon>
        <taxon>Ascomycota</taxon>
        <taxon>Pezizomycotina</taxon>
        <taxon>Dothideomycetes</taxon>
        <taxon>Pleosporomycetidae</taxon>
        <taxon>Pleosporales</taxon>
        <taxon>Pleosporineae</taxon>
        <taxon>Phaeosphaeriaceae</taxon>
        <taxon>Ampelomyces</taxon>
    </lineage>
</organism>
<keyword evidence="8" id="KW-1185">Reference proteome</keyword>
<evidence type="ECO:0000256" key="3">
    <source>
        <dbReference type="ARBA" id="ARBA00023054"/>
    </source>
</evidence>
<dbReference type="AlphaFoldDB" id="A0A6A5Q8I1"/>
<name>A0A6A5Q8I1_AMPQU</name>
<feature type="coiled-coil region" evidence="4">
    <location>
        <begin position="222"/>
        <end position="315"/>
    </location>
</feature>
<dbReference type="GO" id="GO:0005783">
    <property type="term" value="C:endoplasmic reticulum"/>
    <property type="evidence" value="ECO:0007669"/>
    <property type="project" value="TreeGrafter"/>
</dbReference>
<evidence type="ECO:0000259" key="6">
    <source>
        <dbReference type="Pfam" id="PF12325"/>
    </source>
</evidence>
<dbReference type="InterPro" id="IPR052602">
    <property type="entry name" value="Growth_transcription_reg"/>
</dbReference>
<dbReference type="Pfam" id="PF12325">
    <property type="entry name" value="TMF_TATA_bd"/>
    <property type="match status" value="1"/>
</dbReference>
<reference evidence="7" key="1">
    <citation type="journal article" date="2020" name="Stud. Mycol.">
        <title>101 Dothideomycetes genomes: a test case for predicting lifestyles and emergence of pathogens.</title>
        <authorList>
            <person name="Haridas S."/>
            <person name="Albert R."/>
            <person name="Binder M."/>
            <person name="Bloem J."/>
            <person name="Labutti K."/>
            <person name="Salamov A."/>
            <person name="Andreopoulos B."/>
            <person name="Baker S."/>
            <person name="Barry K."/>
            <person name="Bills G."/>
            <person name="Bluhm B."/>
            <person name="Cannon C."/>
            <person name="Castanera R."/>
            <person name="Culley D."/>
            <person name="Daum C."/>
            <person name="Ezra D."/>
            <person name="Gonzalez J."/>
            <person name="Henrissat B."/>
            <person name="Kuo A."/>
            <person name="Liang C."/>
            <person name="Lipzen A."/>
            <person name="Lutzoni F."/>
            <person name="Magnuson J."/>
            <person name="Mondo S."/>
            <person name="Nolan M."/>
            <person name="Ohm R."/>
            <person name="Pangilinan J."/>
            <person name="Park H.-J."/>
            <person name="Ramirez L."/>
            <person name="Alfaro M."/>
            <person name="Sun H."/>
            <person name="Tritt A."/>
            <person name="Yoshinaga Y."/>
            <person name="Zwiers L.-H."/>
            <person name="Turgeon B."/>
            <person name="Goodwin S."/>
            <person name="Spatafora J."/>
            <person name="Crous P."/>
            <person name="Grigoriev I."/>
        </authorList>
    </citation>
    <scope>NUCLEOTIDE SEQUENCE</scope>
    <source>
        <strain evidence="7">HMLAC05119</strain>
    </source>
</reference>
<feature type="coiled-coil region" evidence="4">
    <location>
        <begin position="481"/>
        <end position="581"/>
    </location>
</feature>
<dbReference type="InterPro" id="IPR022092">
    <property type="entry name" value="TMF_DNA-bd"/>
</dbReference>
<feature type="region of interest" description="Disordered" evidence="5">
    <location>
        <begin position="1"/>
        <end position="102"/>
    </location>
</feature>
<gene>
    <name evidence="7" type="ORF">BDU57DRAFT_85415</name>
</gene>
<keyword evidence="2" id="KW-0333">Golgi apparatus</keyword>
<feature type="domain" description="TATA element modulatory factor 1 TATA binding" evidence="6">
    <location>
        <begin position="468"/>
        <end position="581"/>
    </location>
</feature>
<feature type="compositionally biased region" description="Low complexity" evidence="5">
    <location>
        <begin position="75"/>
        <end position="93"/>
    </location>
</feature>
<dbReference type="Pfam" id="PF12329">
    <property type="entry name" value="TMF_DNA_bd"/>
    <property type="match status" value="1"/>
</dbReference>
<evidence type="ECO:0000313" key="7">
    <source>
        <dbReference type="EMBL" id="KAF1911743.1"/>
    </source>
</evidence>
<accession>A0A6A5Q8I1</accession>
<evidence type="ECO:0000256" key="1">
    <source>
        <dbReference type="ARBA" id="ARBA00004555"/>
    </source>
</evidence>
<comment type="subcellular location">
    <subcellularLocation>
        <location evidence="1">Golgi apparatus</location>
    </subcellularLocation>
</comment>
<dbReference type="OrthoDB" id="74178at2759"/>
<dbReference type="PANTHER" id="PTHR46515:SF1">
    <property type="entry name" value="TATA ELEMENT MODULATORY FACTOR"/>
    <property type="match status" value="1"/>
</dbReference>
<protein>
    <submittedName>
        <fullName evidence="7">TATA element modulatory factor 1 TATA binding-domain-containing protein</fullName>
    </submittedName>
</protein>
<dbReference type="PANTHER" id="PTHR46515">
    <property type="entry name" value="TATA ELEMENT MODULATORY FACTOR TMF1"/>
    <property type="match status" value="1"/>
</dbReference>
<sequence>MGSRPQSPALQGTKLPEQAVETGPSDQEDQEHPQEGAVKMADDGQPTASPRPSIDVPAPVHSPPVLSPALVSEQPTATPKPTMSTSSMPSVVALQTASPRPSLDSVALRPFIDVSTSTQPTELSTRDPDMLQTELSALQDAHEETVRGHRDELNGHLERIDALQSKLAYLAQQLASSAHSAATDPDKTPADKKLADKDAQIAALMEEGQRLSKTEMKHSTTVKTLRAKAVEHNKEIATLKQRLAKAEKSITEQSERAKRAEAAERVALDKLKIVGKIEKDIELIKAEREEAGLTINELRRQLNDAISRADAAEKKKGWEAELQQRVEEEKHKWRLEMPSTSLLNNGSHLQADSPSDTQRRQSPDRLGIHYRKSVPRSISSNVDASLALSQMDRMFEETARRPSYSRRTSAPKVWTPEVGIPQRQGSVASLANLNGARVLDTPSIHTVDYNEPFENVSSPHRTINDMISVSTAGAGPSVQLVERMSAAVRRLESEKATSKEELARLGAQRDEAREEVVSLMREVEEKKQVDQKVDLLEKELKAMEQRYETTLEMLGEKTEMVEELEGDVADLKKIYRELVQTIK</sequence>
<evidence type="ECO:0000256" key="5">
    <source>
        <dbReference type="SAM" id="MobiDB-lite"/>
    </source>
</evidence>
<dbReference type="EMBL" id="ML979142">
    <property type="protein sequence ID" value="KAF1911743.1"/>
    <property type="molecule type" value="Genomic_DNA"/>
</dbReference>
<feature type="compositionally biased region" description="Polar residues" evidence="5">
    <location>
        <begin position="339"/>
        <end position="356"/>
    </location>
</feature>
<dbReference type="Proteomes" id="UP000800096">
    <property type="component" value="Unassembled WGS sequence"/>
</dbReference>
<proteinExistence type="predicted"/>
<evidence type="ECO:0000256" key="4">
    <source>
        <dbReference type="SAM" id="Coils"/>
    </source>
</evidence>
<evidence type="ECO:0000313" key="8">
    <source>
        <dbReference type="Proteomes" id="UP000800096"/>
    </source>
</evidence>
<keyword evidence="3 4" id="KW-0175">Coiled coil</keyword>
<feature type="region of interest" description="Disordered" evidence="5">
    <location>
        <begin position="339"/>
        <end position="365"/>
    </location>
</feature>
<dbReference type="GO" id="GO:0005794">
    <property type="term" value="C:Golgi apparatus"/>
    <property type="evidence" value="ECO:0007669"/>
    <property type="project" value="UniProtKB-SubCell"/>
</dbReference>
<evidence type="ECO:0000256" key="2">
    <source>
        <dbReference type="ARBA" id="ARBA00023034"/>
    </source>
</evidence>